<dbReference type="SUPFAM" id="SSF48179">
    <property type="entry name" value="6-phosphogluconate dehydrogenase C-terminal domain-like"/>
    <property type="match status" value="1"/>
</dbReference>
<evidence type="ECO:0000256" key="2">
    <source>
        <dbReference type="ARBA" id="ARBA00006601"/>
    </source>
</evidence>
<evidence type="ECO:0000256" key="1">
    <source>
        <dbReference type="ARBA" id="ARBA00004701"/>
    </source>
</evidence>
<dbReference type="InterPro" id="IPR014026">
    <property type="entry name" value="UDP-Glc/GDP-Man_DH_dimer"/>
</dbReference>
<dbReference type="PANTHER" id="PTHR43750">
    <property type="entry name" value="UDP-GLUCOSE 6-DEHYDROGENASE TUAD"/>
    <property type="match status" value="1"/>
</dbReference>
<comment type="catalytic activity">
    <reaction evidence="6 7">
        <text>UDP-alpha-D-glucose + 2 NAD(+) + H2O = UDP-alpha-D-glucuronate + 2 NADH + 3 H(+)</text>
        <dbReference type="Rhea" id="RHEA:23596"/>
        <dbReference type="ChEBI" id="CHEBI:15377"/>
        <dbReference type="ChEBI" id="CHEBI:15378"/>
        <dbReference type="ChEBI" id="CHEBI:57540"/>
        <dbReference type="ChEBI" id="CHEBI:57945"/>
        <dbReference type="ChEBI" id="CHEBI:58052"/>
        <dbReference type="ChEBI" id="CHEBI:58885"/>
        <dbReference type="EC" id="1.1.1.22"/>
    </reaction>
</comment>
<dbReference type="RefSeq" id="WP_388106279.1">
    <property type="nucleotide sequence ID" value="NZ_JBIAHM010000005.1"/>
</dbReference>
<dbReference type="PANTHER" id="PTHR43750:SF3">
    <property type="entry name" value="UDP-GLUCOSE 6-DEHYDROGENASE TUAD"/>
    <property type="match status" value="1"/>
</dbReference>
<evidence type="ECO:0000256" key="7">
    <source>
        <dbReference type="PIRNR" id="PIRNR000124"/>
    </source>
</evidence>
<evidence type="ECO:0000256" key="4">
    <source>
        <dbReference type="ARBA" id="ARBA00023002"/>
    </source>
</evidence>
<evidence type="ECO:0000256" key="5">
    <source>
        <dbReference type="ARBA" id="ARBA00023027"/>
    </source>
</evidence>
<dbReference type="SUPFAM" id="SSF52413">
    <property type="entry name" value="UDP-glucose/GDP-mannose dehydrogenase C-terminal domain"/>
    <property type="match status" value="1"/>
</dbReference>
<reference evidence="9 10" key="1">
    <citation type="submission" date="2024-10" db="EMBL/GenBank/DDBJ databases">
        <title>The Natural Products Discovery Center: Release of the First 8490 Sequenced Strains for Exploring Actinobacteria Biosynthetic Diversity.</title>
        <authorList>
            <person name="Kalkreuter E."/>
            <person name="Kautsar S.A."/>
            <person name="Yang D."/>
            <person name="Bader C.D."/>
            <person name="Teijaro C.N."/>
            <person name="Fluegel L."/>
            <person name="Davis C.M."/>
            <person name="Simpson J.R."/>
            <person name="Lauterbach L."/>
            <person name="Steele A.D."/>
            <person name="Gui C."/>
            <person name="Meng S."/>
            <person name="Li G."/>
            <person name="Viehrig K."/>
            <person name="Ye F."/>
            <person name="Su P."/>
            <person name="Kiefer A.F."/>
            <person name="Nichols A."/>
            <person name="Cepeda A.J."/>
            <person name="Yan W."/>
            <person name="Fan B."/>
            <person name="Jiang Y."/>
            <person name="Adhikari A."/>
            <person name="Zheng C.-J."/>
            <person name="Schuster L."/>
            <person name="Cowan T.M."/>
            <person name="Smanski M.J."/>
            <person name="Chevrette M.G."/>
            <person name="De Carvalho L.P.S."/>
            <person name="Shen B."/>
        </authorList>
    </citation>
    <scope>NUCLEOTIDE SEQUENCE [LARGE SCALE GENOMIC DNA]</scope>
    <source>
        <strain evidence="9 10">NPDC006488</strain>
    </source>
</reference>
<dbReference type="NCBIfam" id="TIGR03026">
    <property type="entry name" value="NDP-sugDHase"/>
    <property type="match status" value="1"/>
</dbReference>
<protein>
    <recommendedName>
        <fullName evidence="3 7">UDP-glucose 6-dehydrogenase</fullName>
        <ecNumber evidence="3 7">1.1.1.22</ecNumber>
    </recommendedName>
</protein>
<evidence type="ECO:0000313" key="10">
    <source>
        <dbReference type="Proteomes" id="UP001601303"/>
    </source>
</evidence>
<evidence type="ECO:0000256" key="6">
    <source>
        <dbReference type="ARBA" id="ARBA00047473"/>
    </source>
</evidence>
<dbReference type="PIRSF" id="PIRSF500134">
    <property type="entry name" value="UDPglc_DH_bac"/>
    <property type="match status" value="1"/>
</dbReference>
<sequence>MRLTVIGTGYVGAVHAACMAEIGHEVLGVDTDAERIAGLTCARPPFREPGLSEILRRAVDAGTLRFTTSPAEAARFGDTHFICVGTPQDPDSGVADLRYVDAALDGLLPHLRGSGYRRVLVVGKSTVPVGTAGRLAARLHVAAQDGEVAWNPEFLREGCAVRDALRPERIVVGVRSDQAEARLREIYAPLLQEGTPFIVTDPATAELVKLASNSFLATKISFINAMAEICDATGADVLTLAEAMGRDSRIGPRFLAPGLGYGGSCLPKDIRAFAALADELGQGRSAALLRQVDEINTRQRTRCVDLAQRLAGGSFADRNIAVLGASFKPHSDDVRDSPALAVADAVRRRGAQVRVHDPEAVDNARAAYPALQFALDVTKACEKADVVLHLTEWPQYQELDPAALAAVVRTPAMVDARNTLDPAAWRAAGWTLCAPGRPRLG</sequence>
<dbReference type="EMBL" id="JBIAHM010000005">
    <property type="protein sequence ID" value="MFE9600021.1"/>
    <property type="molecule type" value="Genomic_DNA"/>
</dbReference>
<keyword evidence="10" id="KW-1185">Reference proteome</keyword>
<proteinExistence type="inferred from homology"/>
<dbReference type="GO" id="GO:0016491">
    <property type="term" value="F:oxidoreductase activity"/>
    <property type="evidence" value="ECO:0007669"/>
    <property type="project" value="UniProtKB-KW"/>
</dbReference>
<dbReference type="InterPro" id="IPR008927">
    <property type="entry name" value="6-PGluconate_DH-like_C_sf"/>
</dbReference>
<keyword evidence="4 7" id="KW-0560">Oxidoreductase</keyword>
<dbReference type="InterPro" id="IPR036220">
    <property type="entry name" value="UDP-Glc/GDP-Man_DH_C_sf"/>
</dbReference>
<dbReference type="PIRSF" id="PIRSF000124">
    <property type="entry name" value="UDPglc_GDPman_dh"/>
    <property type="match status" value="1"/>
</dbReference>
<dbReference type="Pfam" id="PF00984">
    <property type="entry name" value="UDPG_MGDP_dh"/>
    <property type="match status" value="1"/>
</dbReference>
<comment type="similarity">
    <text evidence="2 7">Belongs to the UDP-glucose/GDP-mannose dehydrogenase family.</text>
</comment>
<dbReference type="Proteomes" id="UP001601303">
    <property type="component" value="Unassembled WGS sequence"/>
</dbReference>
<dbReference type="InterPro" id="IPR014027">
    <property type="entry name" value="UDP-Glc/GDP-Man_DH_C"/>
</dbReference>
<dbReference type="SUPFAM" id="SSF51735">
    <property type="entry name" value="NAD(P)-binding Rossmann-fold domains"/>
    <property type="match status" value="1"/>
</dbReference>
<dbReference type="Pfam" id="PF03720">
    <property type="entry name" value="UDPG_MGDP_dh_C"/>
    <property type="match status" value="1"/>
</dbReference>
<comment type="caution">
    <text evidence="9">The sequence shown here is derived from an EMBL/GenBank/DDBJ whole genome shotgun (WGS) entry which is preliminary data.</text>
</comment>
<feature type="domain" description="UDP-glucose/GDP-mannose dehydrogenase C-terminal" evidence="8">
    <location>
        <begin position="321"/>
        <end position="422"/>
    </location>
</feature>
<dbReference type="Pfam" id="PF03721">
    <property type="entry name" value="UDPG_MGDP_dh_N"/>
    <property type="match status" value="1"/>
</dbReference>
<organism evidence="9 10">
    <name type="scientific">Streptomyces hokutonensis</name>
    <dbReference type="NCBI Taxonomy" id="1306990"/>
    <lineage>
        <taxon>Bacteria</taxon>
        <taxon>Bacillati</taxon>
        <taxon>Actinomycetota</taxon>
        <taxon>Actinomycetes</taxon>
        <taxon>Kitasatosporales</taxon>
        <taxon>Streptomycetaceae</taxon>
        <taxon>Streptomyces</taxon>
    </lineage>
</organism>
<keyword evidence="5 7" id="KW-0520">NAD</keyword>
<name>A0ABW6M1K5_9ACTN</name>
<dbReference type="EC" id="1.1.1.22" evidence="3 7"/>
<dbReference type="SMART" id="SM00984">
    <property type="entry name" value="UDPG_MGDP_dh_C"/>
    <property type="match status" value="1"/>
</dbReference>
<dbReference type="InterPro" id="IPR036291">
    <property type="entry name" value="NAD(P)-bd_dom_sf"/>
</dbReference>
<dbReference type="InterPro" id="IPR017476">
    <property type="entry name" value="UDP-Glc/GDP-Man"/>
</dbReference>
<accession>A0ABW6M1K5</accession>
<gene>
    <name evidence="9" type="ORF">ACFYNQ_15795</name>
</gene>
<evidence type="ECO:0000259" key="8">
    <source>
        <dbReference type="SMART" id="SM00984"/>
    </source>
</evidence>
<dbReference type="InterPro" id="IPR028357">
    <property type="entry name" value="UDPglc_DH_bac"/>
</dbReference>
<evidence type="ECO:0000313" key="9">
    <source>
        <dbReference type="EMBL" id="MFE9600021.1"/>
    </source>
</evidence>
<dbReference type="Gene3D" id="1.20.5.100">
    <property type="entry name" value="Cytochrome c1, transmembrane anchor, C-terminal"/>
    <property type="match status" value="1"/>
</dbReference>
<dbReference type="Gene3D" id="3.40.50.720">
    <property type="entry name" value="NAD(P)-binding Rossmann-like Domain"/>
    <property type="match status" value="2"/>
</dbReference>
<dbReference type="InterPro" id="IPR001732">
    <property type="entry name" value="UDP-Glc/GDP-Man_DH_N"/>
</dbReference>
<comment type="pathway">
    <text evidence="1">Nucleotide-sugar biosynthesis; UDP-alpha-D-glucuronate biosynthesis; UDP-alpha-D-glucuronate from UDP-alpha-D-glucose: step 1/1.</text>
</comment>
<evidence type="ECO:0000256" key="3">
    <source>
        <dbReference type="ARBA" id="ARBA00012954"/>
    </source>
</evidence>